<dbReference type="InParanoid" id="A0A194X3W7"/>
<organism evidence="4 5">
    <name type="scientific">Mollisia scopiformis</name>
    <name type="common">Conifer needle endophyte fungus</name>
    <name type="synonym">Phialocephala scopiformis</name>
    <dbReference type="NCBI Taxonomy" id="149040"/>
    <lineage>
        <taxon>Eukaryota</taxon>
        <taxon>Fungi</taxon>
        <taxon>Dikarya</taxon>
        <taxon>Ascomycota</taxon>
        <taxon>Pezizomycotina</taxon>
        <taxon>Leotiomycetes</taxon>
        <taxon>Helotiales</taxon>
        <taxon>Mollisiaceae</taxon>
        <taxon>Mollisia</taxon>
    </lineage>
</organism>
<dbReference type="Pfam" id="PF00107">
    <property type="entry name" value="ADH_zinc_N"/>
    <property type="match status" value="1"/>
</dbReference>
<dbReference type="InterPro" id="IPR036291">
    <property type="entry name" value="NAD(P)-bd_dom_sf"/>
</dbReference>
<dbReference type="AlphaFoldDB" id="A0A194X3W7"/>
<proteinExistence type="inferred from homology"/>
<evidence type="ECO:0000256" key="2">
    <source>
        <dbReference type="ARBA" id="ARBA00023002"/>
    </source>
</evidence>
<dbReference type="InterPro" id="IPR047122">
    <property type="entry name" value="Trans-enoyl_RdTase-like"/>
</dbReference>
<dbReference type="SMART" id="SM00829">
    <property type="entry name" value="PKS_ER"/>
    <property type="match status" value="1"/>
</dbReference>
<reference evidence="4 5" key="1">
    <citation type="submission" date="2015-10" db="EMBL/GenBank/DDBJ databases">
        <title>Full genome of DAOMC 229536 Phialocephala scopiformis, a fungal endophyte of spruce producing the potent anti-insectan compound rugulosin.</title>
        <authorList>
            <consortium name="DOE Joint Genome Institute"/>
            <person name="Walker A.K."/>
            <person name="Frasz S.L."/>
            <person name="Seifert K.A."/>
            <person name="Miller J.D."/>
            <person name="Mondo S.J."/>
            <person name="Labutti K."/>
            <person name="Lipzen A."/>
            <person name="Dockter R."/>
            <person name="Kennedy M."/>
            <person name="Grigoriev I.V."/>
            <person name="Spatafora J.W."/>
        </authorList>
    </citation>
    <scope>NUCLEOTIDE SEQUENCE [LARGE SCALE GENOMIC DNA]</scope>
    <source>
        <strain evidence="4 5">CBS 120377</strain>
    </source>
</reference>
<feature type="domain" description="Enoyl reductase (ER)" evidence="3">
    <location>
        <begin position="16"/>
        <end position="337"/>
    </location>
</feature>
<sequence length="343" mass="36374">MDPIKNNMAAWLLYEKAPNMEVAPGPKPNPAENEVVIKVAYAAVNPTDWKMQDSPYFKLTYPVILGTDIAGTVVQLGSGVTRFKIGQRVIGHCDSILTQKKTNAGFQLYSTCLEILVAELPDSVPLSSAAVLPLSISTASTGLFKALKLPLPSLHPEPTGQAILIWGGSSSVGSTAIQLAVAAGLTVATTTSPQNHAYAKSLGAAYCFDHKDPDVVEKILKVLKKGDVALDVISTESSQKASAEIINKIGGGKLPVVHKPLPTRYDNVETIFVNGLDPGLVDLDLGRAIWGKYIPQALAAGSFQTKPDPLIIEGGLEKVQDGINILRKGVSAKKVVIEIAKHA</sequence>
<protein>
    <submittedName>
        <fullName evidence="4">Putative quinone oxidoreductase</fullName>
    </submittedName>
</protein>
<gene>
    <name evidence="4" type="ORF">LY89DRAFT_686977</name>
</gene>
<dbReference type="SUPFAM" id="SSF50129">
    <property type="entry name" value="GroES-like"/>
    <property type="match status" value="1"/>
</dbReference>
<evidence type="ECO:0000313" key="5">
    <source>
        <dbReference type="Proteomes" id="UP000070700"/>
    </source>
</evidence>
<dbReference type="GeneID" id="28825130"/>
<dbReference type="Gene3D" id="3.40.50.720">
    <property type="entry name" value="NAD(P)-binding Rossmann-like Domain"/>
    <property type="match status" value="1"/>
</dbReference>
<dbReference type="InterPro" id="IPR013149">
    <property type="entry name" value="ADH-like_C"/>
</dbReference>
<evidence type="ECO:0000256" key="1">
    <source>
        <dbReference type="ARBA" id="ARBA00008072"/>
    </source>
</evidence>
<dbReference type="SUPFAM" id="SSF51735">
    <property type="entry name" value="NAD(P)-binding Rossmann-fold domains"/>
    <property type="match status" value="1"/>
</dbReference>
<dbReference type="Proteomes" id="UP000070700">
    <property type="component" value="Unassembled WGS sequence"/>
</dbReference>
<dbReference type="EMBL" id="KQ947420">
    <property type="protein sequence ID" value="KUJ14517.1"/>
    <property type="molecule type" value="Genomic_DNA"/>
</dbReference>
<dbReference type="Gene3D" id="3.90.180.10">
    <property type="entry name" value="Medium-chain alcohol dehydrogenases, catalytic domain"/>
    <property type="match status" value="1"/>
</dbReference>
<dbReference type="PANTHER" id="PTHR45348">
    <property type="entry name" value="HYPOTHETICAL OXIDOREDUCTASE (EUROFUNG)"/>
    <property type="match status" value="1"/>
</dbReference>
<dbReference type="OrthoDB" id="48317at2759"/>
<evidence type="ECO:0000313" key="4">
    <source>
        <dbReference type="EMBL" id="KUJ14517.1"/>
    </source>
</evidence>
<comment type="similarity">
    <text evidence="1">Belongs to the zinc-containing alcohol dehydrogenase family.</text>
</comment>
<dbReference type="InterPro" id="IPR011032">
    <property type="entry name" value="GroES-like_sf"/>
</dbReference>
<name>A0A194X3W7_MOLSC</name>
<keyword evidence="5" id="KW-1185">Reference proteome</keyword>
<accession>A0A194X3W7</accession>
<dbReference type="RefSeq" id="XP_018068872.1">
    <property type="nucleotide sequence ID" value="XM_018215404.1"/>
</dbReference>
<dbReference type="PANTHER" id="PTHR45348:SF2">
    <property type="entry name" value="ZINC-TYPE ALCOHOL DEHYDROGENASE-LIKE PROTEIN C2E1P3.01"/>
    <property type="match status" value="1"/>
</dbReference>
<dbReference type="InterPro" id="IPR020843">
    <property type="entry name" value="ER"/>
</dbReference>
<dbReference type="GO" id="GO:0016651">
    <property type="term" value="F:oxidoreductase activity, acting on NAD(P)H"/>
    <property type="evidence" value="ECO:0007669"/>
    <property type="project" value="InterPro"/>
</dbReference>
<evidence type="ECO:0000259" key="3">
    <source>
        <dbReference type="SMART" id="SM00829"/>
    </source>
</evidence>
<dbReference type="Pfam" id="PF08240">
    <property type="entry name" value="ADH_N"/>
    <property type="match status" value="1"/>
</dbReference>
<dbReference type="CDD" id="cd08249">
    <property type="entry name" value="enoyl_reductase_like"/>
    <property type="match status" value="1"/>
</dbReference>
<dbReference type="KEGG" id="psco:LY89DRAFT_686977"/>
<keyword evidence="2" id="KW-0560">Oxidoreductase</keyword>
<dbReference type="InterPro" id="IPR013154">
    <property type="entry name" value="ADH-like_N"/>
</dbReference>